<accession>A0A1I6BM01</accession>
<comment type="caution">
    <text evidence="1">The sequence shown here is derived from an EMBL/GenBank/DDBJ whole genome shotgun (WGS) entry which is preliminary data.</text>
</comment>
<evidence type="ECO:0000313" key="2">
    <source>
        <dbReference type="Proteomes" id="UP000182762"/>
    </source>
</evidence>
<name>A0A1I6BM01_9BACI</name>
<reference evidence="1 2" key="1">
    <citation type="submission" date="2016-10" db="EMBL/GenBank/DDBJ databases">
        <authorList>
            <person name="Varghese N."/>
            <person name="Submissions S."/>
        </authorList>
    </citation>
    <scope>NUCLEOTIDE SEQUENCE [LARGE SCALE GENOMIC DNA]</scope>
    <source>
        <strain evidence="1 2">DSM 13796</strain>
    </source>
</reference>
<dbReference type="Proteomes" id="UP000182762">
    <property type="component" value="Unassembled WGS sequence"/>
</dbReference>
<keyword evidence="2" id="KW-1185">Reference proteome</keyword>
<organism evidence="1 2">
    <name type="scientific">Priestia endophytica DSM 13796</name>
    <dbReference type="NCBI Taxonomy" id="1121089"/>
    <lineage>
        <taxon>Bacteria</taxon>
        <taxon>Bacillati</taxon>
        <taxon>Bacillota</taxon>
        <taxon>Bacilli</taxon>
        <taxon>Bacillales</taxon>
        <taxon>Bacillaceae</taxon>
        <taxon>Priestia</taxon>
    </lineage>
</organism>
<evidence type="ECO:0000313" key="1">
    <source>
        <dbReference type="EMBL" id="SFQ81950.1"/>
    </source>
</evidence>
<sequence>MKRFELLKNVGLTFISLFDVFKEHGRYSQVVNKIIFYLLLLANIGDKLYI</sequence>
<gene>
    <name evidence="1" type="ORF">SAMN02745910_03797</name>
</gene>
<dbReference type="EMBL" id="FOXX01000011">
    <property type="protein sequence ID" value="SFQ81950.1"/>
    <property type="molecule type" value="Genomic_DNA"/>
</dbReference>
<protein>
    <submittedName>
        <fullName evidence="1">Uncharacterized protein</fullName>
    </submittedName>
</protein>
<proteinExistence type="predicted"/>